<feature type="compositionally biased region" description="Basic and acidic residues" evidence="1">
    <location>
        <begin position="150"/>
        <end position="159"/>
    </location>
</feature>
<feature type="compositionally biased region" description="Basic and acidic residues" evidence="1">
    <location>
        <begin position="132"/>
        <end position="144"/>
    </location>
</feature>
<gene>
    <name evidence="3" type="ORF">PY05172</name>
</gene>
<dbReference type="KEGG" id="pyo:PY17X_1202700"/>
<dbReference type="PaxDb" id="73239-Q7RE93"/>
<comment type="caution">
    <text evidence="3">The sequence shown here is derived from an EMBL/GenBank/DDBJ whole genome shotgun (WGS) entry which is preliminary data.</text>
</comment>
<dbReference type="Proteomes" id="UP000008553">
    <property type="component" value="Unassembled WGS sequence"/>
</dbReference>
<keyword evidence="2" id="KW-0732">Signal</keyword>
<evidence type="ECO:0000256" key="1">
    <source>
        <dbReference type="SAM" id="MobiDB-lite"/>
    </source>
</evidence>
<evidence type="ECO:0000313" key="4">
    <source>
        <dbReference type="Proteomes" id="UP000008553"/>
    </source>
</evidence>
<feature type="chain" id="PRO_5004290459" description="Fam-c protein" evidence="2">
    <location>
        <begin position="24"/>
        <end position="287"/>
    </location>
</feature>
<feature type="signal peptide" evidence="2">
    <location>
        <begin position="1"/>
        <end position="23"/>
    </location>
</feature>
<feature type="compositionally biased region" description="Acidic residues" evidence="1">
    <location>
        <begin position="91"/>
        <end position="131"/>
    </location>
</feature>
<dbReference type="EMBL" id="AABL01001627">
    <property type="protein sequence ID" value="EAA17159.1"/>
    <property type="molecule type" value="Genomic_DNA"/>
</dbReference>
<protein>
    <recommendedName>
        <fullName evidence="5">Fam-c protein</fullName>
    </recommendedName>
</protein>
<name>Q7RE93_PLAYO</name>
<organism evidence="3 4">
    <name type="scientific">Plasmodium yoelii yoelii</name>
    <dbReference type="NCBI Taxonomy" id="73239"/>
    <lineage>
        <taxon>Eukaryota</taxon>
        <taxon>Sar</taxon>
        <taxon>Alveolata</taxon>
        <taxon>Apicomplexa</taxon>
        <taxon>Aconoidasida</taxon>
        <taxon>Haemosporida</taxon>
        <taxon>Plasmodiidae</taxon>
        <taxon>Plasmodium</taxon>
        <taxon>Plasmodium (Vinckeia)</taxon>
    </lineage>
</organism>
<dbReference type="AlphaFoldDB" id="Q7RE93"/>
<evidence type="ECO:0008006" key="5">
    <source>
        <dbReference type="Google" id="ProtNLM"/>
    </source>
</evidence>
<dbReference type="STRING" id="73239.Q7RE93"/>
<dbReference type="InterPro" id="IPR006491">
    <property type="entry name" value="PYST_C2"/>
</dbReference>
<dbReference type="InParanoid" id="Q7RE93"/>
<reference evidence="3 4" key="1">
    <citation type="journal article" date="2002" name="Nature">
        <title>Genome sequence and comparative analysis of the model rodent malaria parasite Plasmodium yoelii yoelii.</title>
        <authorList>
            <person name="Carlton J.M."/>
            <person name="Angiuoli S.V."/>
            <person name="Suh B.B."/>
            <person name="Kooij T.W."/>
            <person name="Pertea M."/>
            <person name="Silva J.C."/>
            <person name="Ermolaeva M.D."/>
            <person name="Allen J.E."/>
            <person name="Selengut J.D."/>
            <person name="Koo H.L."/>
            <person name="Peterson J.D."/>
            <person name="Pop M."/>
            <person name="Kosack D.S."/>
            <person name="Shumway M.F."/>
            <person name="Bidwell S.L."/>
            <person name="Shallom S.J."/>
            <person name="van Aken S.E."/>
            <person name="Riedmuller S.B."/>
            <person name="Feldblyum T.V."/>
            <person name="Cho J.K."/>
            <person name="Quackenbush J."/>
            <person name="Sedegah M."/>
            <person name="Shoaibi A."/>
            <person name="Cummings L.M."/>
            <person name="Florens L."/>
            <person name="Yates J.R."/>
            <person name="Raine J.D."/>
            <person name="Sinden R.E."/>
            <person name="Harris M.A."/>
            <person name="Cunningham D.A."/>
            <person name="Preiser P.R."/>
            <person name="Bergman L.W."/>
            <person name="Vaidya A.B."/>
            <person name="van Lin L.H."/>
            <person name="Janse C.J."/>
            <person name="Waters A.P."/>
            <person name="Smith H.O."/>
            <person name="White O.R."/>
            <person name="Salzberg S.L."/>
            <person name="Venter J.C."/>
            <person name="Fraser C.M."/>
            <person name="Hoffman S.L."/>
            <person name="Gardner M.J."/>
            <person name="Carucci D.J."/>
        </authorList>
    </citation>
    <scope>NUCLEOTIDE SEQUENCE [LARGE SCALE GENOMIC DNA]</scope>
    <source>
        <strain evidence="3 4">17XNL</strain>
    </source>
</reference>
<evidence type="ECO:0000313" key="3">
    <source>
        <dbReference type="EMBL" id="EAA17159.1"/>
    </source>
</evidence>
<feature type="region of interest" description="Disordered" evidence="1">
    <location>
        <begin position="61"/>
        <end position="164"/>
    </location>
</feature>
<accession>Q7RE93</accession>
<feature type="compositionally biased region" description="Basic and acidic residues" evidence="1">
    <location>
        <begin position="78"/>
        <end position="90"/>
    </location>
</feature>
<sequence length="287" mass="33452">MNKIIFSLVCIVIYALLVVPIHCSEQRVYYGVGNKCTRSTRQRYRRNEQNEIEFKCETQLRNDNNCNPKDDKDDIDDKNDKDDIADKNDKDDIDDKNDKDDIDDKDDKDDIDDKNDKDDIDDKNDKDDIDDKNDKDNIADKNDKDDIDDKNDKDNIADKDDIDDKDDKDDKGFNCFNIFKMYRINKRSNASSNSKVPLDRPFCQITVTYSDSNESLPKITSRFGTYQREFTPKNQEHLEKILKLKASLEKQSSKSKKIKLDKISFFEDSGFLLGEPVFLVMILCCVL</sequence>
<keyword evidence="4" id="KW-1185">Reference proteome</keyword>
<dbReference type="NCBIfam" id="TIGR01604">
    <property type="entry name" value="PYST-C2"/>
    <property type="match status" value="1"/>
</dbReference>
<proteinExistence type="predicted"/>
<evidence type="ECO:0000256" key="2">
    <source>
        <dbReference type="SAM" id="SignalP"/>
    </source>
</evidence>